<evidence type="ECO:0008006" key="4">
    <source>
        <dbReference type="Google" id="ProtNLM"/>
    </source>
</evidence>
<keyword evidence="1" id="KW-0812">Transmembrane</keyword>
<name>A0A0I9TJS3_9MYCO</name>
<keyword evidence="3" id="KW-1185">Reference proteome</keyword>
<feature type="transmembrane region" description="Helical" evidence="1">
    <location>
        <begin position="82"/>
        <end position="102"/>
    </location>
</feature>
<dbReference type="EMBL" id="LDPR01000002">
    <property type="protein sequence ID" value="KLO38701.1"/>
    <property type="molecule type" value="Genomic_DNA"/>
</dbReference>
<dbReference type="Pfam" id="PF26327">
    <property type="entry name" value="LpqS"/>
    <property type="match status" value="1"/>
</dbReference>
<gene>
    <name evidence="2" type="ORF">ABH38_03655</name>
</gene>
<reference evidence="2 3" key="1">
    <citation type="submission" date="2015-05" db="EMBL/GenBank/DDBJ databases">
        <title>Genome sequence of Mycobacterium haemophilum.</title>
        <authorList>
            <person name="Greninger A.L."/>
            <person name="Cunningham G."/>
            <person name="Miller S."/>
        </authorList>
    </citation>
    <scope>NUCLEOTIDE SEQUENCE [LARGE SCALE GENOMIC DNA]</scope>
    <source>
        <strain evidence="3">UC1</strain>
    </source>
</reference>
<dbReference type="STRING" id="1202450.B586_05665"/>
<dbReference type="PATRIC" id="fig|29311.18.peg.824"/>
<accession>A0A0I9TJS3</accession>
<evidence type="ECO:0000256" key="1">
    <source>
        <dbReference type="SAM" id="Phobius"/>
    </source>
</evidence>
<sequence>MVWTRSSLGAVSLIWVLVISGAQCGFLQPQPHAGHLKHPLAMSLGGEFAINVNHAHLSDNSKFECPDQFVTAVPPRSTTPSIVSVVVLAVACIAAALTNLVVPGGRGPPVALACVRTGQDLLTRFCLARR</sequence>
<dbReference type="InterPro" id="IPR058714">
    <property type="entry name" value="LpqS"/>
</dbReference>
<proteinExistence type="predicted"/>
<keyword evidence="1" id="KW-0472">Membrane</keyword>
<dbReference type="AlphaFoldDB" id="A0A0I9TJS3"/>
<comment type="caution">
    <text evidence="2">The sequence shown here is derived from an EMBL/GenBank/DDBJ whole genome shotgun (WGS) entry which is preliminary data.</text>
</comment>
<organism evidence="2 3">
    <name type="scientific">Mycobacterium haemophilum</name>
    <dbReference type="NCBI Taxonomy" id="29311"/>
    <lineage>
        <taxon>Bacteria</taxon>
        <taxon>Bacillati</taxon>
        <taxon>Actinomycetota</taxon>
        <taxon>Actinomycetes</taxon>
        <taxon>Mycobacteriales</taxon>
        <taxon>Mycobacteriaceae</taxon>
        <taxon>Mycobacterium</taxon>
    </lineage>
</organism>
<keyword evidence="1" id="KW-1133">Transmembrane helix</keyword>
<protein>
    <recommendedName>
        <fullName evidence="4">Lipoprotein LpqS</fullName>
    </recommendedName>
</protein>
<evidence type="ECO:0000313" key="3">
    <source>
        <dbReference type="Proteomes" id="UP000036334"/>
    </source>
</evidence>
<evidence type="ECO:0000313" key="2">
    <source>
        <dbReference type="EMBL" id="KLO38701.1"/>
    </source>
</evidence>
<dbReference type="Proteomes" id="UP000036334">
    <property type="component" value="Unassembled WGS sequence"/>
</dbReference>